<accession>A0A0K0G396</accession>
<dbReference type="AlphaFoldDB" id="A0A0K0G396"/>
<name>A0A0K0G396_STRVS</name>
<evidence type="ECO:0000313" key="1">
    <source>
        <dbReference type="Proteomes" id="UP000035680"/>
    </source>
</evidence>
<proteinExistence type="predicted"/>
<dbReference type="WBParaSite" id="SVE_1919700.1">
    <property type="protein sequence ID" value="SVE_1919700.1"/>
    <property type="gene ID" value="SVE_1919700"/>
</dbReference>
<reference evidence="2" key="2">
    <citation type="submission" date="2015-08" db="UniProtKB">
        <authorList>
            <consortium name="WormBaseParasite"/>
        </authorList>
    </citation>
    <scope>IDENTIFICATION</scope>
</reference>
<organism evidence="1 2">
    <name type="scientific">Strongyloides venezuelensis</name>
    <name type="common">Threadworm</name>
    <dbReference type="NCBI Taxonomy" id="75913"/>
    <lineage>
        <taxon>Eukaryota</taxon>
        <taxon>Metazoa</taxon>
        <taxon>Ecdysozoa</taxon>
        <taxon>Nematoda</taxon>
        <taxon>Chromadorea</taxon>
        <taxon>Rhabditida</taxon>
        <taxon>Tylenchina</taxon>
        <taxon>Panagrolaimomorpha</taxon>
        <taxon>Strongyloidoidea</taxon>
        <taxon>Strongyloididae</taxon>
        <taxon>Strongyloides</taxon>
    </lineage>
</organism>
<keyword evidence="1" id="KW-1185">Reference proteome</keyword>
<evidence type="ECO:0000313" key="2">
    <source>
        <dbReference type="WBParaSite" id="SVE_1919700.1"/>
    </source>
</evidence>
<protein>
    <submittedName>
        <fullName evidence="2">SUN domain-containing protein</fullName>
    </submittedName>
</protein>
<dbReference type="Proteomes" id="UP000035680">
    <property type="component" value="Unassembled WGS sequence"/>
</dbReference>
<reference evidence="1" key="1">
    <citation type="submission" date="2014-07" db="EMBL/GenBank/DDBJ databases">
        <authorList>
            <person name="Martin A.A"/>
            <person name="De Silva N."/>
        </authorList>
    </citation>
    <scope>NUCLEOTIDE SEQUENCE</scope>
</reference>
<sequence length="131" mass="15318">MAEIAEINNEDHLIKNLCHIPSTLEVNTFKITGISLFNTSEEIHPNDIRLLDDTKCVQYIISDYIKEAIATFDYNGYCKEIKLDFEISEHSNPQLVLFVYTLQNTYNSAIYTFKCLPFKHHNYKSEENFND</sequence>